<dbReference type="SUPFAM" id="SSF56634">
    <property type="entry name" value="Heme-dependent catalase-like"/>
    <property type="match status" value="1"/>
</dbReference>
<feature type="domain" description="Catalase core" evidence="10">
    <location>
        <begin position="1"/>
        <end position="200"/>
    </location>
</feature>
<evidence type="ECO:0000313" key="12">
    <source>
        <dbReference type="Proteomes" id="UP000464330"/>
    </source>
</evidence>
<dbReference type="InterPro" id="IPR010582">
    <property type="entry name" value="Catalase_immune_responsive"/>
</dbReference>
<keyword evidence="9" id="KW-0376">Hydrogen peroxide</keyword>
<dbReference type="GO" id="GO:0042542">
    <property type="term" value="P:response to hydrogen peroxide"/>
    <property type="evidence" value="ECO:0007669"/>
    <property type="project" value="TreeGrafter"/>
</dbReference>
<evidence type="ECO:0000259" key="10">
    <source>
        <dbReference type="SMART" id="SM01060"/>
    </source>
</evidence>
<keyword evidence="5" id="KW-0349">Heme</keyword>
<evidence type="ECO:0000256" key="6">
    <source>
        <dbReference type="ARBA" id="ARBA00022723"/>
    </source>
</evidence>
<evidence type="ECO:0000256" key="8">
    <source>
        <dbReference type="ARBA" id="ARBA00023004"/>
    </source>
</evidence>
<dbReference type="PANTHER" id="PTHR11465">
    <property type="entry name" value="CATALASE"/>
    <property type="match status" value="1"/>
</dbReference>
<dbReference type="EC" id="1.11.1.6" evidence="3"/>
<evidence type="ECO:0000256" key="3">
    <source>
        <dbReference type="ARBA" id="ARBA00012314"/>
    </source>
</evidence>
<dbReference type="InterPro" id="IPR002226">
    <property type="entry name" value="Catalase_haem_BS"/>
</dbReference>
<protein>
    <recommendedName>
        <fullName evidence="3">catalase</fullName>
        <ecNumber evidence="3">1.11.1.6</ecNumber>
    </recommendedName>
</protein>
<dbReference type="Pfam" id="PF06628">
    <property type="entry name" value="Catalase-rel"/>
    <property type="match status" value="1"/>
</dbReference>
<comment type="function">
    <text evidence="2">Decomposes hydrogen peroxide into water and oxygen; serves to protect cells from the toxic effects of hydrogen peroxide.</text>
</comment>
<keyword evidence="4 11" id="KW-0575">Peroxidase</keyword>
<reference evidence="11 12" key="1">
    <citation type="journal article" date="2020" name="Int. J. Med. Microbiol.">
        <title>Discovery of Paenibacillus larvae ERIC V: Phenotypic and genomic comparison to genotypes ERIC I-IV reveal different inventories of virulence factors which correlate with epidemiological prevalences of American Foulbrood.</title>
        <authorList>
            <person name="Beims H."/>
            <person name="Bunk B."/>
            <person name="Erler S."/>
            <person name="Mohr K.I."/>
            <person name="Sproer C."/>
            <person name="Pradella S."/>
            <person name="Gunther G."/>
            <person name="Rohde M."/>
            <person name="von der Ohe W."/>
            <person name="Steinert M."/>
        </authorList>
    </citation>
    <scope>NUCLEOTIDE SEQUENCE [LARGE SCALE GENOMIC DNA]</scope>
    <source>
        <strain evidence="11">Eric_V</strain>
    </source>
</reference>
<dbReference type="EMBL" id="CP019717">
    <property type="protein sequence ID" value="QHZ50588.1"/>
    <property type="molecule type" value="Genomic_DNA"/>
</dbReference>
<dbReference type="InterPro" id="IPR011614">
    <property type="entry name" value="Catalase_core"/>
</dbReference>
<dbReference type="Gene3D" id="2.40.180.10">
    <property type="entry name" value="Catalase core domain"/>
    <property type="match status" value="1"/>
</dbReference>
<gene>
    <name evidence="11" type="primary">katA_2</name>
    <name evidence="11" type="ORF">ERICV_01427</name>
</gene>
<keyword evidence="6" id="KW-0479">Metal-binding</keyword>
<evidence type="ECO:0000256" key="1">
    <source>
        <dbReference type="ARBA" id="ARBA00001971"/>
    </source>
</evidence>
<dbReference type="PROSITE" id="PS51402">
    <property type="entry name" value="CATALASE_3"/>
    <property type="match status" value="1"/>
</dbReference>
<dbReference type="GO" id="GO:0005737">
    <property type="term" value="C:cytoplasm"/>
    <property type="evidence" value="ECO:0007669"/>
    <property type="project" value="TreeGrafter"/>
</dbReference>
<comment type="cofactor">
    <cofactor evidence="1">
        <name>heme</name>
        <dbReference type="ChEBI" id="CHEBI:30413"/>
    </cofactor>
</comment>
<sequence length="296" mass="33796">MEGFGVHAFKWVNKEGKVTYIKYHWKPLQGVHSLTSEQAKAVAAEDFNHATRDLYESIENGDFPSWDLYVQMLEPERLDDFSFDPLDPTKVWPEEDLPLIKVGCMTLNENPVNYFAEVEQSAFSPSATVPGIEPSEDKLLQGRLFSYPDTQRHRLGPNYLQIPVNCPFAKVHNYQRDGQMTVHANPSPINYEPNSYEEAPKEAEAAFEDSKAPLKGTIVRQAIDKKDPFTQAGERYENYTPEVRNRLVQNLVEDMKSVDPAIQLRVICNFFRAHPEFGSRVAEGLGISLDEYLPRQ</sequence>
<dbReference type="Proteomes" id="UP000464330">
    <property type="component" value="Chromosome"/>
</dbReference>
<dbReference type="InterPro" id="IPR020835">
    <property type="entry name" value="Catalase_sf"/>
</dbReference>
<dbReference type="GO" id="GO:0042744">
    <property type="term" value="P:hydrogen peroxide catabolic process"/>
    <property type="evidence" value="ECO:0007669"/>
    <property type="project" value="UniProtKB-KW"/>
</dbReference>
<evidence type="ECO:0000256" key="9">
    <source>
        <dbReference type="ARBA" id="ARBA00023324"/>
    </source>
</evidence>
<name>A0A6C0QQK6_9BACL</name>
<dbReference type="PANTHER" id="PTHR11465:SF23">
    <property type="entry name" value="CATALASE-2"/>
    <property type="match status" value="1"/>
</dbReference>
<dbReference type="AlphaFoldDB" id="A0A6C0QQK6"/>
<dbReference type="GO" id="GO:0020037">
    <property type="term" value="F:heme binding"/>
    <property type="evidence" value="ECO:0007669"/>
    <property type="project" value="InterPro"/>
</dbReference>
<dbReference type="GO" id="GO:0004096">
    <property type="term" value="F:catalase activity"/>
    <property type="evidence" value="ECO:0007669"/>
    <property type="project" value="UniProtKB-EC"/>
</dbReference>
<keyword evidence="7 11" id="KW-0560">Oxidoreductase</keyword>
<evidence type="ECO:0000256" key="5">
    <source>
        <dbReference type="ARBA" id="ARBA00022617"/>
    </source>
</evidence>
<evidence type="ECO:0000256" key="2">
    <source>
        <dbReference type="ARBA" id="ARBA00002974"/>
    </source>
</evidence>
<organism evidence="11 12">
    <name type="scientific">Paenibacillus larvae subsp. larvae</name>
    <dbReference type="NCBI Taxonomy" id="147375"/>
    <lineage>
        <taxon>Bacteria</taxon>
        <taxon>Bacillati</taxon>
        <taxon>Bacillota</taxon>
        <taxon>Bacilli</taxon>
        <taxon>Bacillales</taxon>
        <taxon>Paenibacillaceae</taxon>
        <taxon>Paenibacillus</taxon>
    </lineage>
</organism>
<accession>A0A6C0QQK6</accession>
<dbReference type="SMART" id="SM01060">
    <property type="entry name" value="Catalase"/>
    <property type="match status" value="1"/>
</dbReference>
<dbReference type="PRINTS" id="PR00067">
    <property type="entry name" value="CATALASE"/>
</dbReference>
<keyword evidence="8" id="KW-0408">Iron</keyword>
<evidence type="ECO:0000256" key="4">
    <source>
        <dbReference type="ARBA" id="ARBA00022559"/>
    </source>
</evidence>
<dbReference type="InterPro" id="IPR018028">
    <property type="entry name" value="Catalase"/>
</dbReference>
<proteinExistence type="predicted"/>
<dbReference type="Pfam" id="PF00199">
    <property type="entry name" value="Catalase"/>
    <property type="match status" value="1"/>
</dbReference>
<evidence type="ECO:0000256" key="7">
    <source>
        <dbReference type="ARBA" id="ARBA00023002"/>
    </source>
</evidence>
<dbReference type="PROSITE" id="PS00437">
    <property type="entry name" value="CATALASE_1"/>
    <property type="match status" value="1"/>
</dbReference>
<dbReference type="GO" id="GO:0046872">
    <property type="term" value="F:metal ion binding"/>
    <property type="evidence" value="ECO:0007669"/>
    <property type="project" value="UniProtKB-KW"/>
</dbReference>
<evidence type="ECO:0000313" key="11">
    <source>
        <dbReference type="EMBL" id="QHZ50588.1"/>
    </source>
</evidence>